<name>A0A371EHJ9_MUCPR</name>
<evidence type="ECO:0000313" key="2">
    <source>
        <dbReference type="EMBL" id="RDX65464.1"/>
    </source>
</evidence>
<reference evidence="2" key="1">
    <citation type="submission" date="2018-05" db="EMBL/GenBank/DDBJ databases">
        <title>Draft genome of Mucuna pruriens seed.</title>
        <authorList>
            <person name="Nnadi N.E."/>
            <person name="Vos R."/>
            <person name="Hasami M.H."/>
            <person name="Devisetty U.K."/>
            <person name="Aguiy J.C."/>
        </authorList>
    </citation>
    <scope>NUCLEOTIDE SEQUENCE [LARGE SCALE GENOMIC DNA]</scope>
    <source>
        <strain evidence="2">JCA_2017</strain>
    </source>
</reference>
<dbReference type="PANTHER" id="PTHR48201">
    <property type="entry name" value="PROTEIN, PUTATIVE-RELATED"/>
    <property type="match status" value="1"/>
</dbReference>
<gene>
    <name evidence="2" type="ORF">CR513_55876</name>
</gene>
<feature type="non-terminal residue" evidence="2">
    <location>
        <position position="1"/>
    </location>
</feature>
<keyword evidence="3" id="KW-1185">Reference proteome</keyword>
<accession>A0A371EHJ9</accession>
<dbReference type="InterPro" id="IPR056647">
    <property type="entry name" value="DUF7745"/>
</dbReference>
<evidence type="ECO:0000259" key="1">
    <source>
        <dbReference type="Pfam" id="PF24924"/>
    </source>
</evidence>
<comment type="caution">
    <text evidence="2">The sequence shown here is derived from an EMBL/GenBank/DDBJ whole genome shotgun (WGS) entry which is preliminary data.</text>
</comment>
<evidence type="ECO:0000313" key="3">
    <source>
        <dbReference type="Proteomes" id="UP000257109"/>
    </source>
</evidence>
<dbReference type="PANTHER" id="PTHR48201:SF12">
    <property type="entry name" value="AMINOTRANSFERASE-LIKE PLANT MOBILE DOMAIN-CONTAINING PROTEIN"/>
    <property type="match status" value="1"/>
</dbReference>
<feature type="domain" description="DUF7745" evidence="1">
    <location>
        <begin position="1"/>
        <end position="88"/>
    </location>
</feature>
<proteinExistence type="predicted"/>
<organism evidence="2 3">
    <name type="scientific">Mucuna pruriens</name>
    <name type="common">Velvet bean</name>
    <name type="synonym">Dolichos pruriens</name>
    <dbReference type="NCBI Taxonomy" id="157652"/>
    <lineage>
        <taxon>Eukaryota</taxon>
        <taxon>Viridiplantae</taxon>
        <taxon>Streptophyta</taxon>
        <taxon>Embryophyta</taxon>
        <taxon>Tracheophyta</taxon>
        <taxon>Spermatophyta</taxon>
        <taxon>Magnoliopsida</taxon>
        <taxon>eudicotyledons</taxon>
        <taxon>Gunneridae</taxon>
        <taxon>Pentapetalae</taxon>
        <taxon>rosids</taxon>
        <taxon>fabids</taxon>
        <taxon>Fabales</taxon>
        <taxon>Fabaceae</taxon>
        <taxon>Papilionoideae</taxon>
        <taxon>50 kb inversion clade</taxon>
        <taxon>NPAAA clade</taxon>
        <taxon>indigoferoid/millettioid clade</taxon>
        <taxon>Phaseoleae</taxon>
        <taxon>Mucuna</taxon>
    </lineage>
</organism>
<dbReference type="AlphaFoldDB" id="A0A371EHJ9"/>
<dbReference type="Proteomes" id="UP000257109">
    <property type="component" value="Unassembled WGS sequence"/>
</dbReference>
<sequence length="89" mass="10509">MEVEVQPRVQSVMAQFYDPHLRSFMFQDFQLAPTLEEYERILGLSLMKKQPYLYRGNYPSWAKVATILKVSESELVEEKLRRNDVEGIP</sequence>
<dbReference type="Pfam" id="PF24924">
    <property type="entry name" value="DUF7745"/>
    <property type="match status" value="1"/>
</dbReference>
<dbReference type="EMBL" id="QJKJ01013890">
    <property type="protein sequence ID" value="RDX65464.1"/>
    <property type="molecule type" value="Genomic_DNA"/>
</dbReference>
<protein>
    <recommendedName>
        <fullName evidence="1">DUF7745 domain-containing protein</fullName>
    </recommendedName>
</protein>